<dbReference type="Gene3D" id="3.90.550.10">
    <property type="entry name" value="Spore Coat Polysaccharide Biosynthesis Protein SpsA, Chain A"/>
    <property type="match status" value="1"/>
</dbReference>
<dbReference type="EMBL" id="DSVI01000007">
    <property type="protein sequence ID" value="HGT47639.1"/>
    <property type="molecule type" value="Genomic_DNA"/>
</dbReference>
<dbReference type="PANTHER" id="PTHR22916:SF3">
    <property type="entry name" value="UDP-GLCNAC:BETAGAL BETA-1,3-N-ACETYLGLUCOSAMINYLTRANSFERASE-LIKE PROTEIN 1"/>
    <property type="match status" value="1"/>
</dbReference>
<dbReference type="SUPFAM" id="SSF53448">
    <property type="entry name" value="Nucleotide-diphospho-sugar transferases"/>
    <property type="match status" value="1"/>
</dbReference>
<dbReference type="Pfam" id="PF00535">
    <property type="entry name" value="Glycos_transf_2"/>
    <property type="match status" value="1"/>
</dbReference>
<dbReference type="PANTHER" id="PTHR22916">
    <property type="entry name" value="GLYCOSYLTRANSFERASE"/>
    <property type="match status" value="1"/>
</dbReference>
<feature type="domain" description="Glycosyltransferase 2-like" evidence="1">
    <location>
        <begin position="4"/>
        <end position="166"/>
    </location>
</feature>
<accession>A0A832DKC9</accession>
<organism evidence="2">
    <name type="scientific">Ignavibacterium album</name>
    <dbReference type="NCBI Taxonomy" id="591197"/>
    <lineage>
        <taxon>Bacteria</taxon>
        <taxon>Pseudomonadati</taxon>
        <taxon>Ignavibacteriota</taxon>
        <taxon>Ignavibacteria</taxon>
        <taxon>Ignavibacteriales</taxon>
        <taxon>Ignavibacteriaceae</taxon>
        <taxon>Ignavibacterium</taxon>
    </lineage>
</organism>
<sequence length="302" mass="35020">MRFSVIVPTFNRVNLTVQTIDSVLNQTFKDYELIVVNDGSTDNTAEVLESYGNRIITINKENSGAEKSRNNGAEIAKGEYLYFLDSDDLMFPWTLEVYNNVIENQNFPPLVLGQPWHFSEIIPDDLIKKKINSIKFVSYKDYFSKDRTVYSSSSMIVIKKEYFNKVGKFRPYEPKGIFFLDDLDFMLRAGTISPAIIIFEPYQFAYRTHAENSVKNLKRVLISLHHLIDSEYKGMFAGGDKRKFERHAIIGGPSYYWLFKAIANGIIYDSLKFFFSAYPFIIKGLIKKISYLFKEKLPLKEI</sequence>
<dbReference type="GO" id="GO:0016758">
    <property type="term" value="F:hexosyltransferase activity"/>
    <property type="evidence" value="ECO:0007669"/>
    <property type="project" value="UniProtKB-ARBA"/>
</dbReference>
<dbReference type="InterPro" id="IPR001173">
    <property type="entry name" value="Glyco_trans_2-like"/>
</dbReference>
<evidence type="ECO:0000259" key="1">
    <source>
        <dbReference type="Pfam" id="PF00535"/>
    </source>
</evidence>
<dbReference type="AlphaFoldDB" id="A0A832DKC9"/>
<dbReference type="CDD" id="cd00761">
    <property type="entry name" value="Glyco_tranf_GTA_type"/>
    <property type="match status" value="1"/>
</dbReference>
<protein>
    <submittedName>
        <fullName evidence="2">Glycosyltransferase family 2 protein</fullName>
    </submittedName>
</protein>
<comment type="caution">
    <text evidence="2">The sequence shown here is derived from an EMBL/GenBank/DDBJ whole genome shotgun (WGS) entry which is preliminary data.</text>
</comment>
<evidence type="ECO:0000313" key="2">
    <source>
        <dbReference type="EMBL" id="HGT47639.1"/>
    </source>
</evidence>
<dbReference type="InterPro" id="IPR029044">
    <property type="entry name" value="Nucleotide-diphossugar_trans"/>
</dbReference>
<name>A0A832DKC9_9BACT</name>
<gene>
    <name evidence="2" type="ORF">ENS56_06365</name>
</gene>
<reference evidence="2" key="1">
    <citation type="journal article" date="2020" name="mSystems">
        <title>Genome- and Community-Level Interaction Insights into Carbon Utilization and Element Cycling Functions of Hydrothermarchaeota in Hydrothermal Sediment.</title>
        <authorList>
            <person name="Zhou Z."/>
            <person name="Liu Y."/>
            <person name="Xu W."/>
            <person name="Pan J."/>
            <person name="Luo Z.H."/>
            <person name="Li M."/>
        </authorList>
    </citation>
    <scope>NUCLEOTIDE SEQUENCE [LARGE SCALE GENOMIC DNA]</scope>
    <source>
        <strain evidence="2">SpSt-500</strain>
    </source>
</reference>
<keyword evidence="2" id="KW-0808">Transferase</keyword>
<proteinExistence type="predicted"/>